<evidence type="ECO:0000313" key="2">
    <source>
        <dbReference type="EMBL" id="TET46908.1"/>
    </source>
</evidence>
<proteinExistence type="predicted"/>
<evidence type="ECO:0000313" key="3">
    <source>
        <dbReference type="Proteomes" id="UP000315525"/>
    </source>
</evidence>
<dbReference type="InterPro" id="IPR013096">
    <property type="entry name" value="Cupin_2"/>
</dbReference>
<comment type="caution">
    <text evidence="2">The sequence shown here is derived from an EMBL/GenBank/DDBJ whole genome shotgun (WGS) entry which is preliminary data.</text>
</comment>
<dbReference type="EMBL" id="SOJN01000038">
    <property type="protein sequence ID" value="TET46908.1"/>
    <property type="molecule type" value="Genomic_DNA"/>
</dbReference>
<organism evidence="2 3">
    <name type="scientific">candidate division TA06 bacterium</name>
    <dbReference type="NCBI Taxonomy" id="2250710"/>
    <lineage>
        <taxon>Bacteria</taxon>
        <taxon>Bacteria division TA06</taxon>
    </lineage>
</organism>
<dbReference type="Pfam" id="PF07883">
    <property type="entry name" value="Cupin_2"/>
    <property type="match status" value="1"/>
</dbReference>
<gene>
    <name evidence="2" type="ORF">E3J62_02790</name>
</gene>
<dbReference type="AlphaFoldDB" id="A0A523UWI6"/>
<dbReference type="SUPFAM" id="SSF51182">
    <property type="entry name" value="RmlC-like cupins"/>
    <property type="match status" value="1"/>
</dbReference>
<dbReference type="InterPro" id="IPR011051">
    <property type="entry name" value="RmlC_Cupin_sf"/>
</dbReference>
<dbReference type="PANTHER" id="PTHR36114:SF1">
    <property type="entry name" value="16.7 KDA PROTEIN IN WHIE LOCUS"/>
    <property type="match status" value="1"/>
</dbReference>
<protein>
    <submittedName>
        <fullName evidence="2">Cupin domain-containing protein</fullName>
    </submittedName>
</protein>
<feature type="domain" description="Cupin type-2" evidence="1">
    <location>
        <begin position="54"/>
        <end position="113"/>
    </location>
</feature>
<name>A0A523UWI6_UNCT6</name>
<sequence length="137" mass="15322">MGILGRIIGWPEPYREVFCGQENLSEKLGSFTDHWGPKIVGQLNDYHVKLVKIKGEFVWHSHPDTDELFLVLKGDMVIDFRDGESHLSAGEMVIVPKGVEHKPYALDECHILLIEPAGTRNTGDAGGELTAENDVWI</sequence>
<dbReference type="Proteomes" id="UP000315525">
    <property type="component" value="Unassembled WGS sequence"/>
</dbReference>
<dbReference type="PANTHER" id="PTHR36114">
    <property type="entry name" value="16.7 KDA PROTEIN IN WHIE LOCUS"/>
    <property type="match status" value="1"/>
</dbReference>
<dbReference type="InterPro" id="IPR014710">
    <property type="entry name" value="RmlC-like_jellyroll"/>
</dbReference>
<evidence type="ECO:0000259" key="1">
    <source>
        <dbReference type="Pfam" id="PF07883"/>
    </source>
</evidence>
<reference evidence="2 3" key="1">
    <citation type="submission" date="2019-03" db="EMBL/GenBank/DDBJ databases">
        <title>Metabolic potential of uncultured bacteria and archaea associated with petroleum seepage in deep-sea sediments.</title>
        <authorList>
            <person name="Dong X."/>
            <person name="Hubert C."/>
        </authorList>
    </citation>
    <scope>NUCLEOTIDE SEQUENCE [LARGE SCALE GENOMIC DNA]</scope>
    <source>
        <strain evidence="2">E44_bin18</strain>
    </source>
</reference>
<dbReference type="CDD" id="cd02226">
    <property type="entry name" value="cupin_YdbB-like"/>
    <property type="match status" value="1"/>
</dbReference>
<dbReference type="InterPro" id="IPR052044">
    <property type="entry name" value="PKS_Associated_Protein"/>
</dbReference>
<dbReference type="Gene3D" id="2.60.120.10">
    <property type="entry name" value="Jelly Rolls"/>
    <property type="match status" value="1"/>
</dbReference>
<accession>A0A523UWI6</accession>